<organism evidence="1 2">
    <name type="scientific">Gallibacterium anatis</name>
    <dbReference type="NCBI Taxonomy" id="750"/>
    <lineage>
        <taxon>Bacteria</taxon>
        <taxon>Pseudomonadati</taxon>
        <taxon>Pseudomonadota</taxon>
        <taxon>Gammaproteobacteria</taxon>
        <taxon>Pasteurellales</taxon>
        <taxon>Pasteurellaceae</taxon>
        <taxon>Gallibacterium</taxon>
    </lineage>
</organism>
<dbReference type="AlphaFoldDB" id="A0A377H7U5"/>
<reference evidence="1 2" key="1">
    <citation type="submission" date="2018-06" db="EMBL/GenBank/DDBJ databases">
        <authorList>
            <consortium name="Pathogen Informatics"/>
            <person name="Doyle S."/>
        </authorList>
    </citation>
    <scope>NUCLEOTIDE SEQUENCE [LARGE SCALE GENOMIC DNA]</scope>
    <source>
        <strain evidence="1 2">NCTC11413</strain>
    </source>
</reference>
<name>A0A377H7U5_9PAST</name>
<sequence length="83" mass="9195">MLIPSQGGRYELLLNETYKIVKIPIAVKLMLEAINYQAEHGSQTKAPLWAYCWGVARANNTTEVCFLSSSSGDLQRYLCVGIG</sequence>
<dbReference type="EMBL" id="UGGZ01000001">
    <property type="protein sequence ID" value="STO38187.1"/>
    <property type="molecule type" value="Genomic_DNA"/>
</dbReference>
<proteinExistence type="predicted"/>
<gene>
    <name evidence="1" type="ORF">NCTC11413_01313</name>
</gene>
<dbReference type="Proteomes" id="UP000254232">
    <property type="component" value="Unassembled WGS sequence"/>
</dbReference>
<protein>
    <submittedName>
        <fullName evidence="1">Uncharacterized protein</fullName>
    </submittedName>
</protein>
<evidence type="ECO:0000313" key="2">
    <source>
        <dbReference type="Proteomes" id="UP000254232"/>
    </source>
</evidence>
<evidence type="ECO:0000313" key="1">
    <source>
        <dbReference type="EMBL" id="STO38187.1"/>
    </source>
</evidence>
<accession>A0A377H7U5</accession>